<sequence length="97" mass="10712">MFVMDGLAFASEPKASMKVLDAKAVNGLSRLVIFSTGGKRLFDASELTDKPAFKSLKDSRIFGAFSIDHDIVTWDNGEIHLDPETMYAMSYPYESVA</sequence>
<comment type="caution">
    <text evidence="1">The sequence shown here is derived from an EMBL/GenBank/DDBJ whole genome shotgun (WGS) entry which is preliminary data.</text>
</comment>
<evidence type="ECO:0000313" key="2">
    <source>
        <dbReference type="Proteomes" id="UP000253975"/>
    </source>
</evidence>
<evidence type="ECO:0000313" key="1">
    <source>
        <dbReference type="EMBL" id="RDB57757.1"/>
    </source>
</evidence>
<protein>
    <submittedName>
        <fullName evidence="1">DUF2442 domain-containing protein</fullName>
    </submittedName>
</protein>
<gene>
    <name evidence="1" type="ORF">C1881_07175</name>
</gene>
<dbReference type="SUPFAM" id="SSF143880">
    <property type="entry name" value="NE0471 N-terminal domain-like"/>
    <property type="match status" value="1"/>
</dbReference>
<dbReference type="Gene3D" id="3.30.2020.10">
    <property type="entry name" value="NE0471-like N-terminal domain"/>
    <property type="match status" value="1"/>
</dbReference>
<dbReference type="AlphaFoldDB" id="A0A369LGI1"/>
<proteinExistence type="predicted"/>
<reference evidence="1 2" key="1">
    <citation type="journal article" date="2018" name="Elife">
        <title>Discovery and characterization of a prevalent human gut bacterial enzyme sufficient for the inactivation of a family of plant toxins.</title>
        <authorList>
            <person name="Koppel N."/>
            <person name="Bisanz J.E."/>
            <person name="Pandelia M.E."/>
            <person name="Turnbaugh P.J."/>
            <person name="Balskus E.P."/>
        </authorList>
    </citation>
    <scope>NUCLEOTIDE SEQUENCE [LARGE SCALE GENOMIC DNA]</scope>
    <source>
        <strain evidence="1 2">OB21 GAM31</strain>
    </source>
</reference>
<dbReference type="Pfam" id="PF10387">
    <property type="entry name" value="DUF2442"/>
    <property type="match status" value="1"/>
</dbReference>
<dbReference type="InterPro" id="IPR018841">
    <property type="entry name" value="DUF2442"/>
</dbReference>
<dbReference type="InterPro" id="IPR036782">
    <property type="entry name" value="NE0471-like_N"/>
</dbReference>
<name>A0A369LGI1_9ACTN</name>
<organism evidence="1 2">
    <name type="scientific">Slackia isoflavoniconvertens</name>
    <dbReference type="NCBI Taxonomy" id="572010"/>
    <lineage>
        <taxon>Bacteria</taxon>
        <taxon>Bacillati</taxon>
        <taxon>Actinomycetota</taxon>
        <taxon>Coriobacteriia</taxon>
        <taxon>Eggerthellales</taxon>
        <taxon>Eggerthellaceae</taxon>
        <taxon>Slackia</taxon>
    </lineage>
</organism>
<dbReference type="Proteomes" id="UP000253975">
    <property type="component" value="Unassembled WGS sequence"/>
</dbReference>
<dbReference type="EMBL" id="PPTO01000011">
    <property type="protein sequence ID" value="RDB57757.1"/>
    <property type="molecule type" value="Genomic_DNA"/>
</dbReference>
<accession>A0A369LGI1</accession>